<gene>
    <name evidence="1" type="ORF">JBS370_LOCUS33238</name>
</gene>
<proteinExistence type="predicted"/>
<accession>A0A819XEG1</accession>
<evidence type="ECO:0000313" key="1">
    <source>
        <dbReference type="EMBL" id="CAF4135158.1"/>
    </source>
</evidence>
<organism evidence="1 2">
    <name type="scientific">Rotaria sordida</name>
    <dbReference type="NCBI Taxonomy" id="392033"/>
    <lineage>
        <taxon>Eukaryota</taxon>
        <taxon>Metazoa</taxon>
        <taxon>Spiralia</taxon>
        <taxon>Gnathifera</taxon>
        <taxon>Rotifera</taxon>
        <taxon>Eurotatoria</taxon>
        <taxon>Bdelloidea</taxon>
        <taxon>Philodinida</taxon>
        <taxon>Philodinidae</taxon>
        <taxon>Rotaria</taxon>
    </lineage>
</organism>
<dbReference type="Proteomes" id="UP000663836">
    <property type="component" value="Unassembled WGS sequence"/>
</dbReference>
<comment type="caution">
    <text evidence="1">The sequence shown here is derived from an EMBL/GenBank/DDBJ whole genome shotgun (WGS) entry which is preliminary data.</text>
</comment>
<reference evidence="1" key="1">
    <citation type="submission" date="2021-02" db="EMBL/GenBank/DDBJ databases">
        <authorList>
            <person name="Nowell W R."/>
        </authorList>
    </citation>
    <scope>NUCLEOTIDE SEQUENCE</scope>
</reference>
<protein>
    <submittedName>
        <fullName evidence="1">Uncharacterized protein</fullName>
    </submittedName>
</protein>
<evidence type="ECO:0000313" key="2">
    <source>
        <dbReference type="Proteomes" id="UP000663836"/>
    </source>
</evidence>
<dbReference type="EMBL" id="CAJOBD010009439">
    <property type="protein sequence ID" value="CAF4135158.1"/>
    <property type="molecule type" value="Genomic_DNA"/>
</dbReference>
<name>A0A819XEG1_9BILA</name>
<dbReference type="AlphaFoldDB" id="A0A819XEG1"/>
<sequence>MVSIFPNFNKVYPTHKQFDNIGSAIVRQLKLPLTKDNIGIWKDAIQTKLKRKRYEYRDHADVQHYQSKYSRYSSGRLVKKMTGEVAQRDRQKEINIY</sequence>